<keyword evidence="9 12" id="KW-1133">Transmembrane helix</keyword>
<feature type="transmembrane region" description="Helical" evidence="12">
    <location>
        <begin position="302"/>
        <end position="333"/>
    </location>
</feature>
<dbReference type="RefSeq" id="WP_113774463.1">
    <property type="nucleotide sequence ID" value="NZ_BEXJ01000001.1"/>
</dbReference>
<keyword evidence="7 12" id="KW-0812">Transmembrane</keyword>
<dbReference type="GO" id="GO:0016301">
    <property type="term" value="F:kinase activity"/>
    <property type="evidence" value="ECO:0007669"/>
    <property type="project" value="UniProtKB-KW"/>
</dbReference>
<feature type="transmembrane region" description="Helical" evidence="12">
    <location>
        <begin position="444"/>
        <end position="465"/>
    </location>
</feature>
<evidence type="ECO:0000259" key="14">
    <source>
        <dbReference type="PROSITE" id="PS51103"/>
    </source>
</evidence>
<evidence type="ECO:0000256" key="5">
    <source>
        <dbReference type="ARBA" id="ARBA00022679"/>
    </source>
</evidence>
<evidence type="ECO:0000259" key="13">
    <source>
        <dbReference type="PROSITE" id="PS51098"/>
    </source>
</evidence>
<sequence>MSKDNYNNLARKILQAVGGIDNISSVTHCMTRLRFTLKDSSIPKDDEVKKIDGVLGVVRAGGQYQVIIGQTVPKIYDALLKLGNGKIAGSAPIDENLDSSVPKEKMTFKRGFNIVLNKVAGSLTPTIPILITAAMFKMLAAICGPTMLNITPTSSDLYKLFTLVGDAGFYFFPIFLGYTSAKQFKTSPMLGMLMGAILLDPNLAKIVTAGKPFTVYGIPMTLTNYGNTLIPILLSVWVMSYVETFFKKYIPTSLSTVFVPTLTIAVMIPITLCILGPLGGFLGDYICNGLLAFGKLGGIWSILAIAIIGAVWEILVISGMHLVIISTMTLLFAQGGHDNFATLGAVAASMACAGMALGAALRIKGKKNKTLVWGYFISNIIGGVTEPSLYGLALRYKRPFLGMMIGGFAGALYAGITHVTAYVMVPVANFLALTAYVGGSTANIVNGIISGVIALIVAAIATYIIGFGKEEEIN</sequence>
<dbReference type="AlphaFoldDB" id="A0AB33ZSR9"/>
<protein>
    <submittedName>
        <fullName evidence="15">Beta-glucoside-specific PTS system IIBC component</fullName>
    </submittedName>
</protein>
<reference evidence="15 16" key="1">
    <citation type="journal article" date="2018" name="Int. J. Syst. Evol. Microbiol.">
        <title>Lactobacillus paragasseri sp. nov., a sister taxon of Lactobacillus gasseri, based on whole-genome sequence analyses.</title>
        <authorList>
            <person name="Tanizawa Y."/>
            <person name="Tada I."/>
            <person name="Kobayashi H."/>
            <person name="Endo A."/>
            <person name="Maeno S."/>
            <person name="Toyoda A."/>
            <person name="Arita M."/>
            <person name="Nakamura Y."/>
            <person name="Sakamoto M."/>
            <person name="Ohkuma M."/>
            <person name="Tohno M."/>
        </authorList>
    </citation>
    <scope>NUCLEOTIDE SEQUENCE [LARGE SCALE GENOMIC DNA]</scope>
    <source>
        <strain evidence="15 16">JCM 1025</strain>
    </source>
</reference>
<dbReference type="Pfam" id="PF00367">
    <property type="entry name" value="PTS_EIIB"/>
    <property type="match status" value="1"/>
</dbReference>
<accession>A0AB33ZSR9</accession>
<dbReference type="PROSITE" id="PS01035">
    <property type="entry name" value="PTS_EIIB_TYPE_1_CYS"/>
    <property type="match status" value="1"/>
</dbReference>
<keyword evidence="4" id="KW-0762">Sugar transport</keyword>
<keyword evidence="2" id="KW-0813">Transport</keyword>
<dbReference type="InterPro" id="IPR050558">
    <property type="entry name" value="PTS_Sugar-Specific_Components"/>
</dbReference>
<organism evidence="15 16">
    <name type="scientific">Lactobacillus gasseri</name>
    <dbReference type="NCBI Taxonomy" id="1596"/>
    <lineage>
        <taxon>Bacteria</taxon>
        <taxon>Bacillati</taxon>
        <taxon>Bacillota</taxon>
        <taxon>Bacilli</taxon>
        <taxon>Lactobacillales</taxon>
        <taxon>Lactobacillaceae</taxon>
        <taxon>Lactobacillus</taxon>
    </lineage>
</organism>
<feature type="transmembrane region" description="Helical" evidence="12">
    <location>
        <begin position="340"/>
        <end position="361"/>
    </location>
</feature>
<dbReference type="GO" id="GO:0009401">
    <property type="term" value="P:phosphoenolpyruvate-dependent sugar phosphotransferase system"/>
    <property type="evidence" value="ECO:0007669"/>
    <property type="project" value="UniProtKB-KW"/>
</dbReference>
<feature type="transmembrane region" description="Helical" evidence="12">
    <location>
        <begin position="400"/>
        <end position="424"/>
    </location>
</feature>
<evidence type="ECO:0000256" key="12">
    <source>
        <dbReference type="SAM" id="Phobius"/>
    </source>
</evidence>
<dbReference type="InterPro" id="IPR013013">
    <property type="entry name" value="PTS_EIIC_1"/>
</dbReference>
<evidence type="ECO:0000256" key="8">
    <source>
        <dbReference type="ARBA" id="ARBA00022777"/>
    </source>
</evidence>
<evidence type="ECO:0000256" key="7">
    <source>
        <dbReference type="ARBA" id="ARBA00022692"/>
    </source>
</evidence>
<evidence type="ECO:0000256" key="6">
    <source>
        <dbReference type="ARBA" id="ARBA00022683"/>
    </source>
</evidence>
<feature type="transmembrane region" description="Helical" evidence="12">
    <location>
        <begin position="160"/>
        <end position="178"/>
    </location>
</feature>
<keyword evidence="5" id="KW-0808">Transferase</keyword>
<dbReference type="CDD" id="cd00212">
    <property type="entry name" value="PTS_IIB_glc"/>
    <property type="match status" value="1"/>
</dbReference>
<dbReference type="PANTHER" id="PTHR30175:SF1">
    <property type="entry name" value="PTS SYSTEM ARBUTIN-, CELLOBIOSE-, AND SALICIN-SPECIFIC EIIBC COMPONENT-RELATED"/>
    <property type="match status" value="1"/>
</dbReference>
<evidence type="ECO:0000256" key="3">
    <source>
        <dbReference type="ARBA" id="ARBA00022475"/>
    </source>
</evidence>
<feature type="transmembrane region" description="Helical" evidence="12">
    <location>
        <begin position="258"/>
        <end position="282"/>
    </location>
</feature>
<dbReference type="PANTHER" id="PTHR30175">
    <property type="entry name" value="PHOSPHOTRANSFERASE SYSTEM TRANSPORT PROTEIN"/>
    <property type="match status" value="1"/>
</dbReference>
<dbReference type="InterPro" id="IPR003352">
    <property type="entry name" value="PTS_EIIC"/>
</dbReference>
<feature type="transmembrane region" description="Helical" evidence="12">
    <location>
        <begin position="228"/>
        <end position="246"/>
    </location>
</feature>
<feature type="domain" description="PTS EIIC type-1" evidence="14">
    <location>
        <begin position="117"/>
        <end position="474"/>
    </location>
</feature>
<evidence type="ECO:0000313" key="16">
    <source>
        <dbReference type="Proteomes" id="UP000250668"/>
    </source>
</evidence>
<feature type="active site" description="Phosphocysteine intermediate; for EIIB activity" evidence="11">
    <location>
        <position position="29"/>
    </location>
</feature>
<dbReference type="GO" id="GO:0090589">
    <property type="term" value="F:protein-phosphocysteine-trehalose phosphotransferase system transporter activity"/>
    <property type="evidence" value="ECO:0007669"/>
    <property type="project" value="TreeGrafter"/>
</dbReference>
<keyword evidence="6" id="KW-0598">Phosphotransferase system</keyword>
<dbReference type="InterPro" id="IPR036878">
    <property type="entry name" value="Glu_permease_IIB"/>
</dbReference>
<dbReference type="Proteomes" id="UP000250668">
    <property type="component" value="Unassembled WGS sequence"/>
</dbReference>
<comment type="subcellular location">
    <subcellularLocation>
        <location evidence="1">Cell membrane</location>
        <topology evidence="1">Multi-pass membrane protein</topology>
    </subcellularLocation>
</comment>
<evidence type="ECO:0000256" key="2">
    <source>
        <dbReference type="ARBA" id="ARBA00022448"/>
    </source>
</evidence>
<dbReference type="Pfam" id="PF02378">
    <property type="entry name" value="PTS_EIIC"/>
    <property type="match status" value="1"/>
</dbReference>
<dbReference type="Gene3D" id="3.30.1360.60">
    <property type="entry name" value="Glucose permease domain IIB"/>
    <property type="match status" value="1"/>
</dbReference>
<evidence type="ECO:0000313" key="15">
    <source>
        <dbReference type="EMBL" id="GBA95497.1"/>
    </source>
</evidence>
<dbReference type="SUPFAM" id="SSF55604">
    <property type="entry name" value="Glucose permease domain IIB"/>
    <property type="match status" value="1"/>
</dbReference>
<dbReference type="InterPro" id="IPR018113">
    <property type="entry name" value="PTrfase_EIIB_Cys"/>
</dbReference>
<evidence type="ECO:0000256" key="4">
    <source>
        <dbReference type="ARBA" id="ARBA00022597"/>
    </source>
</evidence>
<dbReference type="EMBL" id="BEXJ01000001">
    <property type="protein sequence ID" value="GBA95497.1"/>
    <property type="molecule type" value="Genomic_DNA"/>
</dbReference>
<dbReference type="GO" id="GO:0015771">
    <property type="term" value="P:trehalose transport"/>
    <property type="evidence" value="ECO:0007669"/>
    <property type="project" value="TreeGrafter"/>
</dbReference>
<dbReference type="InterPro" id="IPR001996">
    <property type="entry name" value="PTS_IIB_1"/>
</dbReference>
<dbReference type="GO" id="GO:0008982">
    <property type="term" value="F:protein-N(PI)-phosphohistidine-sugar phosphotransferase activity"/>
    <property type="evidence" value="ECO:0007669"/>
    <property type="project" value="InterPro"/>
</dbReference>
<keyword evidence="10 12" id="KW-0472">Membrane</keyword>
<feature type="domain" description="PTS EIIB type-1" evidence="13">
    <location>
        <begin position="7"/>
        <end position="89"/>
    </location>
</feature>
<keyword evidence="3" id="KW-1003">Cell membrane</keyword>
<dbReference type="PROSITE" id="PS51098">
    <property type="entry name" value="PTS_EIIB_TYPE_1"/>
    <property type="match status" value="1"/>
</dbReference>
<evidence type="ECO:0000256" key="1">
    <source>
        <dbReference type="ARBA" id="ARBA00004651"/>
    </source>
</evidence>
<feature type="transmembrane region" description="Helical" evidence="12">
    <location>
        <begin position="373"/>
        <end position="393"/>
    </location>
</feature>
<feature type="transmembrane region" description="Helical" evidence="12">
    <location>
        <begin position="127"/>
        <end position="148"/>
    </location>
</feature>
<dbReference type="FunFam" id="3.30.1360.60:FF:000001">
    <property type="entry name" value="PTS system glucose-specific IIBC component PtsG"/>
    <property type="match status" value="1"/>
</dbReference>
<gene>
    <name evidence="15" type="ORF">LJCM1025_05200</name>
</gene>
<evidence type="ECO:0000256" key="10">
    <source>
        <dbReference type="ARBA" id="ARBA00023136"/>
    </source>
</evidence>
<proteinExistence type="predicted"/>
<comment type="caution">
    <text evidence="15">The sequence shown here is derived from an EMBL/GenBank/DDBJ whole genome shotgun (WGS) entry which is preliminary data.</text>
</comment>
<evidence type="ECO:0000256" key="9">
    <source>
        <dbReference type="ARBA" id="ARBA00022989"/>
    </source>
</evidence>
<name>A0AB33ZSR9_LACGS</name>
<evidence type="ECO:0000256" key="11">
    <source>
        <dbReference type="PROSITE-ProRule" id="PRU00421"/>
    </source>
</evidence>
<keyword evidence="8" id="KW-0418">Kinase</keyword>
<dbReference type="PROSITE" id="PS51103">
    <property type="entry name" value="PTS_EIIC_TYPE_1"/>
    <property type="match status" value="1"/>
</dbReference>
<dbReference type="GO" id="GO:0005886">
    <property type="term" value="C:plasma membrane"/>
    <property type="evidence" value="ECO:0007669"/>
    <property type="project" value="UniProtKB-SubCell"/>
</dbReference>